<accession>A0A642VC93</accession>
<feature type="compositionally biased region" description="Low complexity" evidence="5">
    <location>
        <begin position="53"/>
        <end position="67"/>
    </location>
</feature>
<proteinExistence type="predicted"/>
<comment type="caution">
    <text evidence="6">The sequence shown here is derived from an EMBL/GenBank/DDBJ whole genome shotgun (WGS) entry which is preliminary data.</text>
</comment>
<dbReference type="GO" id="GO:0006617">
    <property type="term" value="P:SRP-dependent cotranslational protein targeting to membrane, signal sequence recognition"/>
    <property type="evidence" value="ECO:0007669"/>
    <property type="project" value="TreeGrafter"/>
</dbReference>
<dbReference type="InterPro" id="IPR002778">
    <property type="entry name" value="Signal_recog_particle_SRP19"/>
</dbReference>
<dbReference type="OrthoDB" id="2190947at2759"/>
<evidence type="ECO:0000313" key="7">
    <source>
        <dbReference type="Proteomes" id="UP000761534"/>
    </source>
</evidence>
<keyword evidence="3" id="KW-0733">Signal recognition particle</keyword>
<keyword evidence="2" id="KW-0963">Cytoplasm</keyword>
<reference evidence="6" key="1">
    <citation type="journal article" date="2019" name="G3 (Bethesda)">
        <title>Genome Assemblies of Two Rare Opportunistic Yeast Pathogens: Diutina rugosa (syn. Candida rugosa) and Trichomonascus ciferrii (syn. Candida ciferrii).</title>
        <authorList>
            <person name="Mixao V."/>
            <person name="Saus E."/>
            <person name="Hansen A.P."/>
            <person name="Lass-Florl C."/>
            <person name="Gabaldon T."/>
        </authorList>
    </citation>
    <scope>NUCLEOTIDE SEQUENCE</scope>
    <source>
        <strain evidence="6">CBS 4856</strain>
    </source>
</reference>
<dbReference type="PANTHER" id="PTHR17453:SF0">
    <property type="entry name" value="SIGNAL RECOGNITION PARTICLE 19 KDA PROTEIN"/>
    <property type="match status" value="1"/>
</dbReference>
<evidence type="ECO:0000256" key="5">
    <source>
        <dbReference type="SAM" id="MobiDB-lite"/>
    </source>
</evidence>
<evidence type="ECO:0008006" key="8">
    <source>
        <dbReference type="Google" id="ProtNLM"/>
    </source>
</evidence>
<dbReference type="AlphaFoldDB" id="A0A642VC93"/>
<dbReference type="Proteomes" id="UP000761534">
    <property type="component" value="Unassembled WGS sequence"/>
</dbReference>
<evidence type="ECO:0000256" key="4">
    <source>
        <dbReference type="ARBA" id="ARBA00023274"/>
    </source>
</evidence>
<dbReference type="Gene3D" id="3.30.56.30">
    <property type="entry name" value="Signal recognition particle, SRP19-like subunit"/>
    <property type="match status" value="1"/>
</dbReference>
<dbReference type="FunFam" id="3.30.56.30:FF:000003">
    <property type="entry name" value="Signal recognition particle SEC65 subunit"/>
    <property type="match status" value="1"/>
</dbReference>
<feature type="region of interest" description="Disordered" evidence="5">
    <location>
        <begin position="1"/>
        <end position="80"/>
    </location>
</feature>
<dbReference type="GO" id="GO:0005786">
    <property type="term" value="C:signal recognition particle, endoplasmic reticulum targeting"/>
    <property type="evidence" value="ECO:0007669"/>
    <property type="project" value="UniProtKB-KW"/>
</dbReference>
<dbReference type="InterPro" id="IPR036521">
    <property type="entry name" value="SRP19-like_sf"/>
</dbReference>
<protein>
    <recommendedName>
        <fullName evidence="8">Signal recognition particle SEC65 subunit</fullName>
    </recommendedName>
</protein>
<evidence type="ECO:0000256" key="2">
    <source>
        <dbReference type="ARBA" id="ARBA00022490"/>
    </source>
</evidence>
<organism evidence="6 7">
    <name type="scientific">Trichomonascus ciferrii</name>
    <dbReference type="NCBI Taxonomy" id="44093"/>
    <lineage>
        <taxon>Eukaryota</taxon>
        <taxon>Fungi</taxon>
        <taxon>Dikarya</taxon>
        <taxon>Ascomycota</taxon>
        <taxon>Saccharomycotina</taxon>
        <taxon>Dipodascomycetes</taxon>
        <taxon>Dipodascales</taxon>
        <taxon>Trichomonascaceae</taxon>
        <taxon>Trichomonascus</taxon>
        <taxon>Trichomonascus ciferrii complex</taxon>
    </lineage>
</organism>
<feature type="compositionally biased region" description="Acidic residues" evidence="5">
    <location>
        <begin position="1"/>
        <end position="23"/>
    </location>
</feature>
<sequence length="272" mass="30304">MAPTLEEVDDVEDIDNMDFDPADFDPKNPFSKDNPVAGGVGARLNPTAPPQQPSTSSAQAQPQPQTSRMPQGGPFLDSDADMSEFGDWQVVYPVYFDASKTHSEGRRVGKAMAVENPQAHMLMLACREIGVHVIYEAEKTHPKDWANPGRVRVLLKDGSKSGLPANTVVKNKRHLFRLISDYLKKHPATENTPKESPMYTKLSQMSGAQLPDSFHPLAVPRGWKINNILPLNSRALSSGEQSEEMFNQMQKMFPGMNMPDPPKQKKIKVRQR</sequence>
<dbReference type="EMBL" id="SWFS01000123">
    <property type="protein sequence ID" value="KAA8916115.1"/>
    <property type="molecule type" value="Genomic_DNA"/>
</dbReference>
<dbReference type="GO" id="GO:0008312">
    <property type="term" value="F:7S RNA binding"/>
    <property type="evidence" value="ECO:0007669"/>
    <property type="project" value="InterPro"/>
</dbReference>
<feature type="region of interest" description="Disordered" evidence="5">
    <location>
        <begin position="253"/>
        <end position="272"/>
    </location>
</feature>
<evidence type="ECO:0000256" key="1">
    <source>
        <dbReference type="ARBA" id="ARBA00004496"/>
    </source>
</evidence>
<dbReference type="SUPFAM" id="SSF69695">
    <property type="entry name" value="SRP19"/>
    <property type="match status" value="1"/>
</dbReference>
<comment type="subcellular location">
    <subcellularLocation>
        <location evidence="1">Cytoplasm</location>
    </subcellularLocation>
</comment>
<dbReference type="VEuPathDB" id="FungiDB:TRICI_001766"/>
<evidence type="ECO:0000256" key="3">
    <source>
        <dbReference type="ARBA" id="ARBA00023135"/>
    </source>
</evidence>
<evidence type="ECO:0000313" key="6">
    <source>
        <dbReference type="EMBL" id="KAA8916115.1"/>
    </source>
</evidence>
<dbReference type="Pfam" id="PF01922">
    <property type="entry name" value="SRP19"/>
    <property type="match status" value="1"/>
</dbReference>
<keyword evidence="7" id="KW-1185">Reference proteome</keyword>
<keyword evidence="4" id="KW-0687">Ribonucleoprotein</keyword>
<name>A0A642VC93_9ASCO</name>
<gene>
    <name evidence="6" type="ORF">TRICI_001766</name>
</gene>
<dbReference type="PANTHER" id="PTHR17453">
    <property type="entry name" value="SIGNAL RECOGNITION PARTICLE 19 KD PROTEIN"/>
    <property type="match status" value="1"/>
</dbReference>